<evidence type="ECO:0000313" key="4">
    <source>
        <dbReference type="EMBL" id="PIQ75372.1"/>
    </source>
</evidence>
<dbReference type="SUPFAM" id="SSF102405">
    <property type="entry name" value="MCP/YpsA-like"/>
    <property type="match status" value="1"/>
</dbReference>
<dbReference type="PANTHER" id="PTHR43022">
    <property type="entry name" value="PROTEIN SMF"/>
    <property type="match status" value="1"/>
</dbReference>
<dbReference type="Gene3D" id="1.10.10.10">
    <property type="entry name" value="Winged helix-like DNA-binding domain superfamily/Winged helix DNA-binding domain"/>
    <property type="match status" value="1"/>
</dbReference>
<dbReference type="Gene3D" id="3.40.50.450">
    <property type="match status" value="1"/>
</dbReference>
<accession>A0A2H0KT94</accession>
<dbReference type="AlphaFoldDB" id="A0A2H0KT94"/>
<dbReference type="InterPro" id="IPR041614">
    <property type="entry name" value="DprA_WH"/>
</dbReference>
<dbReference type="EMBL" id="PCVO01000023">
    <property type="protein sequence ID" value="PIQ75372.1"/>
    <property type="molecule type" value="Genomic_DNA"/>
</dbReference>
<gene>
    <name evidence="4" type="primary">dprA</name>
    <name evidence="4" type="ORF">COV84_01560</name>
</gene>
<dbReference type="Proteomes" id="UP000229317">
    <property type="component" value="Unassembled WGS sequence"/>
</dbReference>
<comment type="caution">
    <text evidence="4">The sequence shown here is derived from an EMBL/GenBank/DDBJ whole genome shotgun (WGS) entry which is preliminary data.</text>
</comment>
<name>A0A2H0KT94_9BACT</name>
<dbReference type="PANTHER" id="PTHR43022:SF1">
    <property type="entry name" value="PROTEIN SMF"/>
    <property type="match status" value="1"/>
</dbReference>
<sequence length="378" mass="41585">MSDVDTTSDINKLKMHAQAKYFVAFNQFHEKIGPQRIKKLLAYFHNLQNAWKAPESELLNAGLEENIVTELCAQRITIDPDKKLEELKPHGIDVITILDENYPKLLKEIYDPPPILYVRGHFLPQDEKALAIVGTRMPTPYGQQAASHLAGQIAQAGLTIVSGLARGIDTLAHLAALQNKTRTVAVVGSGIDEATIYPPSNRKLAQQISENGAVVSEYPIGCPALKHHFHARNRVISGLSLGALIIEAKEKSGALITARHALEQNREVFGLPGPIYSQTSAGPNNLIKMGAKLVSSTQDILEELNLKNLTEQIQIRQILPDNQEEAKILQILSDEPTHIDKIINDTKLDTATVNATLSLMEMKGKIKNLGGMNYVIAR</sequence>
<dbReference type="InterPro" id="IPR057666">
    <property type="entry name" value="DrpA_SLOG"/>
</dbReference>
<proteinExistence type="inferred from homology"/>
<evidence type="ECO:0000259" key="3">
    <source>
        <dbReference type="Pfam" id="PF17782"/>
    </source>
</evidence>
<dbReference type="Pfam" id="PF02481">
    <property type="entry name" value="DNA_processg_A"/>
    <property type="match status" value="1"/>
</dbReference>
<dbReference type="GO" id="GO:0009294">
    <property type="term" value="P:DNA-mediated transformation"/>
    <property type="evidence" value="ECO:0007669"/>
    <property type="project" value="InterPro"/>
</dbReference>
<reference evidence="4 5" key="1">
    <citation type="submission" date="2017-09" db="EMBL/GenBank/DDBJ databases">
        <title>Depth-based differentiation of microbial function through sediment-hosted aquifers and enrichment of novel symbionts in the deep terrestrial subsurface.</title>
        <authorList>
            <person name="Probst A.J."/>
            <person name="Ladd B."/>
            <person name="Jarett J.K."/>
            <person name="Geller-Mcgrath D.E."/>
            <person name="Sieber C.M."/>
            <person name="Emerson J.B."/>
            <person name="Anantharaman K."/>
            <person name="Thomas B.C."/>
            <person name="Malmstrom R."/>
            <person name="Stieglmeier M."/>
            <person name="Klingl A."/>
            <person name="Woyke T."/>
            <person name="Ryan C.M."/>
            <person name="Banfield J.F."/>
        </authorList>
    </citation>
    <scope>NUCLEOTIDE SEQUENCE [LARGE SCALE GENOMIC DNA]</scope>
    <source>
        <strain evidence="4">CG11_big_fil_rev_8_21_14_0_20_40_15</strain>
    </source>
</reference>
<protein>
    <submittedName>
        <fullName evidence="4">DNA-protecting protein DprA</fullName>
    </submittedName>
</protein>
<dbReference type="InterPro" id="IPR036388">
    <property type="entry name" value="WH-like_DNA-bd_sf"/>
</dbReference>
<dbReference type="InterPro" id="IPR003488">
    <property type="entry name" value="DprA"/>
</dbReference>
<feature type="domain" description="DprA winged helix" evidence="3">
    <location>
        <begin position="320"/>
        <end position="371"/>
    </location>
</feature>
<evidence type="ECO:0000256" key="1">
    <source>
        <dbReference type="ARBA" id="ARBA00006525"/>
    </source>
</evidence>
<dbReference type="NCBIfam" id="TIGR00732">
    <property type="entry name" value="dprA"/>
    <property type="match status" value="1"/>
</dbReference>
<evidence type="ECO:0000313" key="5">
    <source>
        <dbReference type="Proteomes" id="UP000229317"/>
    </source>
</evidence>
<comment type="similarity">
    <text evidence="1">Belongs to the DprA/Smf family.</text>
</comment>
<organism evidence="4 5">
    <name type="scientific">Candidatus Portnoybacteria bacterium CG11_big_fil_rev_8_21_14_0_20_40_15</name>
    <dbReference type="NCBI Taxonomy" id="1974817"/>
    <lineage>
        <taxon>Bacteria</taxon>
        <taxon>Candidatus Portnoyibacteriota</taxon>
    </lineage>
</organism>
<dbReference type="Pfam" id="PF17782">
    <property type="entry name" value="WHD_DprA"/>
    <property type="match status" value="1"/>
</dbReference>
<feature type="domain" description="Smf/DprA SLOG" evidence="2">
    <location>
        <begin position="94"/>
        <end position="304"/>
    </location>
</feature>
<evidence type="ECO:0000259" key="2">
    <source>
        <dbReference type="Pfam" id="PF02481"/>
    </source>
</evidence>